<evidence type="ECO:0000256" key="15">
    <source>
        <dbReference type="ARBA" id="ARBA00034104"/>
    </source>
</evidence>
<feature type="transmembrane region" description="Helical" evidence="20">
    <location>
        <begin position="340"/>
        <end position="365"/>
    </location>
</feature>
<dbReference type="Pfam" id="PF02931">
    <property type="entry name" value="Neur_chan_LBD"/>
    <property type="match status" value="1"/>
</dbReference>
<keyword evidence="1 20" id="KW-0813">Transport</keyword>
<evidence type="ECO:0000259" key="21">
    <source>
        <dbReference type="Pfam" id="PF02931"/>
    </source>
</evidence>
<evidence type="ECO:0000256" key="8">
    <source>
        <dbReference type="ARBA" id="ARBA00023136"/>
    </source>
</evidence>
<dbReference type="Ensembl" id="ENSLLET00000049514.1">
    <property type="protein sequence ID" value="ENSLLEP00000047646.1"/>
    <property type="gene ID" value="ENSLLEG00000030094.1"/>
</dbReference>
<name>A0A8C5R6A6_9ANUR</name>
<evidence type="ECO:0000259" key="22">
    <source>
        <dbReference type="Pfam" id="PF02932"/>
    </source>
</evidence>
<proteinExistence type="inferred from homology"/>
<dbReference type="GO" id="GO:0045211">
    <property type="term" value="C:postsynaptic membrane"/>
    <property type="evidence" value="ECO:0007669"/>
    <property type="project" value="UniProtKB-SubCell"/>
</dbReference>
<keyword evidence="2" id="KW-1003">Cell membrane</keyword>
<comment type="catalytic activity">
    <reaction evidence="16">
        <text>K(+)(in) = K(+)(out)</text>
        <dbReference type="Rhea" id="RHEA:29463"/>
        <dbReference type="ChEBI" id="CHEBI:29103"/>
    </reaction>
</comment>
<evidence type="ECO:0000313" key="24">
    <source>
        <dbReference type="Proteomes" id="UP000694569"/>
    </source>
</evidence>
<dbReference type="GeneTree" id="ENSGT00940000163471"/>
<protein>
    <recommendedName>
        <fullName evidence="25">5-hydroxytryptamine receptor 3A-like</fullName>
    </recommendedName>
</protein>
<evidence type="ECO:0000256" key="17">
    <source>
        <dbReference type="ARBA" id="ARBA00036239"/>
    </source>
</evidence>
<dbReference type="PANTHER" id="PTHR18945">
    <property type="entry name" value="NEUROTRANSMITTER GATED ION CHANNEL"/>
    <property type="match status" value="1"/>
</dbReference>
<evidence type="ECO:0000256" key="20">
    <source>
        <dbReference type="RuleBase" id="RU000687"/>
    </source>
</evidence>
<organism evidence="23 24">
    <name type="scientific">Leptobrachium leishanense</name>
    <name type="common">Leishan spiny toad</name>
    <dbReference type="NCBI Taxonomy" id="445787"/>
    <lineage>
        <taxon>Eukaryota</taxon>
        <taxon>Metazoa</taxon>
        <taxon>Chordata</taxon>
        <taxon>Craniata</taxon>
        <taxon>Vertebrata</taxon>
        <taxon>Euteleostomi</taxon>
        <taxon>Amphibia</taxon>
        <taxon>Batrachia</taxon>
        <taxon>Anura</taxon>
        <taxon>Pelobatoidea</taxon>
        <taxon>Megophryidae</taxon>
        <taxon>Leptobrachium</taxon>
    </lineage>
</organism>
<keyword evidence="3 20" id="KW-0812">Transmembrane</keyword>
<keyword evidence="6" id="KW-0770">Synapse</keyword>
<dbReference type="InterPro" id="IPR006201">
    <property type="entry name" value="Neur_channel"/>
</dbReference>
<feature type="domain" description="Neurotransmitter-gated ion-channel ligand-binding" evidence="21">
    <location>
        <begin position="88"/>
        <end position="278"/>
    </location>
</feature>
<dbReference type="GO" id="GO:0005230">
    <property type="term" value="F:extracellular ligand-gated monoatomic ion channel activity"/>
    <property type="evidence" value="ECO:0007669"/>
    <property type="project" value="InterPro"/>
</dbReference>
<feature type="transmembrane region" description="Helical" evidence="20">
    <location>
        <begin position="314"/>
        <end position="334"/>
    </location>
</feature>
<dbReference type="InterPro" id="IPR036734">
    <property type="entry name" value="Neur_chan_lig-bd_sf"/>
</dbReference>
<keyword evidence="10" id="KW-0675">Receptor</keyword>
<comment type="subcellular location">
    <subcellularLocation>
        <location evidence="15">Postsynaptic cell membrane</location>
        <topology evidence="15">Multi-pass membrane protein</topology>
    </subcellularLocation>
</comment>
<dbReference type="InterPro" id="IPR006029">
    <property type="entry name" value="Neurotrans-gated_channel_TM"/>
</dbReference>
<dbReference type="InterPro" id="IPR006202">
    <property type="entry name" value="Neur_chan_lig-bd"/>
</dbReference>
<accession>A0A8C5R6A6</accession>
<evidence type="ECO:0008006" key="25">
    <source>
        <dbReference type="Google" id="ProtNLM"/>
    </source>
</evidence>
<evidence type="ECO:0000256" key="3">
    <source>
        <dbReference type="ARBA" id="ARBA00022692"/>
    </source>
</evidence>
<dbReference type="InterPro" id="IPR018000">
    <property type="entry name" value="Neurotransmitter_ion_chnl_CS"/>
</dbReference>
<reference evidence="23" key="1">
    <citation type="submission" date="2025-08" db="UniProtKB">
        <authorList>
            <consortium name="Ensembl"/>
        </authorList>
    </citation>
    <scope>IDENTIFICATION</scope>
</reference>
<evidence type="ECO:0000256" key="7">
    <source>
        <dbReference type="ARBA" id="ARBA00023065"/>
    </source>
</evidence>
<keyword evidence="14 20" id="KW-0407">Ion channel</keyword>
<reference evidence="23" key="2">
    <citation type="submission" date="2025-09" db="UniProtKB">
        <authorList>
            <consortium name="Ensembl"/>
        </authorList>
    </citation>
    <scope>IDENTIFICATION</scope>
</reference>
<evidence type="ECO:0000313" key="23">
    <source>
        <dbReference type="Ensembl" id="ENSLLEP00000047646.1"/>
    </source>
</evidence>
<dbReference type="Proteomes" id="UP000694569">
    <property type="component" value="Unplaced"/>
</dbReference>
<dbReference type="PROSITE" id="PS00236">
    <property type="entry name" value="NEUROTR_ION_CHANNEL"/>
    <property type="match status" value="1"/>
</dbReference>
<keyword evidence="7 20" id="KW-0406">Ion transport</keyword>
<evidence type="ECO:0000256" key="16">
    <source>
        <dbReference type="ARBA" id="ARBA00034430"/>
    </source>
</evidence>
<evidence type="ECO:0000256" key="13">
    <source>
        <dbReference type="ARBA" id="ARBA00023286"/>
    </source>
</evidence>
<dbReference type="InterPro" id="IPR038050">
    <property type="entry name" value="Neuro_actylchol_rec"/>
</dbReference>
<feature type="transmembrane region" description="Helical" evidence="20">
    <location>
        <begin position="47"/>
        <end position="64"/>
    </location>
</feature>
<keyword evidence="8 20" id="KW-0472">Membrane</keyword>
<comment type="function">
    <text evidence="19">Forms serotonin (5-hydroxytryptamine/5-HT3)-activated cation-selective channel complexes, which when activated cause fast, depolarizing responses in neurons.</text>
</comment>
<evidence type="ECO:0000256" key="12">
    <source>
        <dbReference type="ARBA" id="ARBA00023257"/>
    </source>
</evidence>
<evidence type="ECO:0000256" key="5">
    <source>
        <dbReference type="ARBA" id="ARBA00022989"/>
    </source>
</evidence>
<evidence type="ECO:0000256" key="4">
    <source>
        <dbReference type="ARBA" id="ARBA00022729"/>
    </source>
</evidence>
<keyword evidence="5 20" id="KW-1133">Transmembrane helix</keyword>
<dbReference type="PRINTS" id="PR00252">
    <property type="entry name" value="NRIONCHANNEL"/>
</dbReference>
<dbReference type="SUPFAM" id="SSF63712">
    <property type="entry name" value="Nicotinic receptor ligand binding domain-like"/>
    <property type="match status" value="1"/>
</dbReference>
<keyword evidence="13" id="KW-1071">Ligand-gated ion channel</keyword>
<comment type="catalytic activity">
    <reaction evidence="18">
        <text>Ca(2+)(in) = Ca(2+)(out)</text>
        <dbReference type="Rhea" id="RHEA:29671"/>
        <dbReference type="ChEBI" id="CHEBI:29108"/>
    </reaction>
</comment>
<comment type="catalytic activity">
    <reaction evidence="17">
        <text>Na(+)(in) = Na(+)(out)</text>
        <dbReference type="Rhea" id="RHEA:34963"/>
        <dbReference type="ChEBI" id="CHEBI:29101"/>
    </reaction>
</comment>
<keyword evidence="9" id="KW-1015">Disulfide bond</keyword>
<keyword evidence="11" id="KW-0325">Glycoprotein</keyword>
<evidence type="ECO:0000256" key="10">
    <source>
        <dbReference type="ARBA" id="ARBA00023170"/>
    </source>
</evidence>
<dbReference type="Gene3D" id="1.20.58.390">
    <property type="entry name" value="Neurotransmitter-gated ion-channel transmembrane domain"/>
    <property type="match status" value="1"/>
</dbReference>
<evidence type="ECO:0000256" key="14">
    <source>
        <dbReference type="ARBA" id="ARBA00023303"/>
    </source>
</evidence>
<dbReference type="GO" id="GO:0004888">
    <property type="term" value="F:transmembrane signaling receptor activity"/>
    <property type="evidence" value="ECO:0007669"/>
    <property type="project" value="InterPro"/>
</dbReference>
<dbReference type="InterPro" id="IPR036719">
    <property type="entry name" value="Neuro-gated_channel_TM_sf"/>
</dbReference>
<dbReference type="OrthoDB" id="9907122at2759"/>
<feature type="domain" description="Neurotransmitter-gated ion-channel transmembrane" evidence="22">
    <location>
        <begin position="285"/>
        <end position="385"/>
    </location>
</feature>
<comment type="similarity">
    <text evidence="20">Belongs to the ligand-gated ion channel (TC 1.A.9) family.</text>
</comment>
<keyword evidence="4" id="KW-0732">Signal</keyword>
<evidence type="ECO:0000256" key="9">
    <source>
        <dbReference type="ARBA" id="ARBA00023157"/>
    </source>
</evidence>
<dbReference type="Pfam" id="PF02932">
    <property type="entry name" value="Neur_chan_memb"/>
    <property type="match status" value="1"/>
</dbReference>
<evidence type="ECO:0000256" key="11">
    <source>
        <dbReference type="ARBA" id="ARBA00023180"/>
    </source>
</evidence>
<dbReference type="AlphaFoldDB" id="A0A8C5R6A6"/>
<evidence type="ECO:0000256" key="18">
    <source>
        <dbReference type="ARBA" id="ARBA00036634"/>
    </source>
</evidence>
<evidence type="ECO:0000256" key="2">
    <source>
        <dbReference type="ARBA" id="ARBA00022475"/>
    </source>
</evidence>
<keyword evidence="12" id="KW-0628">Postsynaptic cell membrane</keyword>
<evidence type="ECO:0000256" key="19">
    <source>
        <dbReference type="ARBA" id="ARBA00037540"/>
    </source>
</evidence>
<evidence type="ECO:0000256" key="1">
    <source>
        <dbReference type="ARBA" id="ARBA00022448"/>
    </source>
</evidence>
<keyword evidence="24" id="KW-1185">Reference proteome</keyword>
<dbReference type="SUPFAM" id="SSF90112">
    <property type="entry name" value="Neurotransmitter-gated ion-channel transmembrane pore"/>
    <property type="match status" value="1"/>
</dbReference>
<feature type="transmembrane region" description="Helical" evidence="20">
    <location>
        <begin position="280"/>
        <end position="302"/>
    </location>
</feature>
<dbReference type="Gene3D" id="2.70.170.10">
    <property type="entry name" value="Neurotransmitter-gated ion-channel ligand-binding domain"/>
    <property type="match status" value="1"/>
</dbReference>
<sequence length="469" mass="54155">MHMDRWAQGVCRRLPRGQKSSEDPMVLRINTPASHRKHAEAMSTKKMWLMILFCLAGSFSIGMSEKICRYHDLIEHVNLTKHQELLSLSIPKKDWREPLTVYVAAKLIAILSVAEKTQSITSCIWFSVMWKNEFVSWNPEEMCNISFITFPLSRFWLPDLSIFEQVMEETDSWMPYANVTFEGMVTAAKPAKITTTCALDVYYFPFDLQNCNITIHSFMHHDKNIILKSSTNASQMKKETLRYFLDLGEWEFQDIQVEQGSIDGHSQLIYSIYMKRQPTLYILCLILPTCCLLILDILSYFMPNAYLEKVNFKVTVLLGVSVLSLILNDIIPISSKEAPVIVLFFIGTLSLMVMGILEIFFLLHIGNIVHSRGHREHRSSLLCKGQFKSNSENEPANEELMTADGVWGLLSKIQSDTELVREQIQDRKKEEQMEREKAALLSSLEKVFYYIHLVFVVSSFITFILKWSL</sequence>
<evidence type="ECO:0000256" key="6">
    <source>
        <dbReference type="ARBA" id="ARBA00023018"/>
    </source>
</evidence>
<feature type="transmembrane region" description="Helical" evidence="20">
    <location>
        <begin position="447"/>
        <end position="465"/>
    </location>
</feature>
<dbReference type="FunFam" id="2.70.170.10:FF:000017">
    <property type="entry name" value="5-hydroxytryptamine receptor 3A"/>
    <property type="match status" value="1"/>
</dbReference>